<keyword evidence="1" id="KW-1133">Transmembrane helix</keyword>
<name>A0A1E7L8X9_9ACTN</name>
<proteinExistence type="predicted"/>
<accession>A0A1E7L8X9</accession>
<dbReference type="Proteomes" id="UP000176005">
    <property type="component" value="Unassembled WGS sequence"/>
</dbReference>
<dbReference type="AlphaFoldDB" id="A0A1E7L8X9"/>
<dbReference type="PATRIC" id="fig|518642.10.peg.1802"/>
<dbReference type="EMBL" id="LJGW01000123">
    <property type="protein sequence ID" value="OEV12682.1"/>
    <property type="molecule type" value="Genomic_DNA"/>
</dbReference>
<comment type="caution">
    <text evidence="2">The sequence shown here is derived from an EMBL/GenBank/DDBJ whole genome shotgun (WGS) entry which is preliminary data.</text>
</comment>
<feature type="non-terminal residue" evidence="2">
    <location>
        <position position="1"/>
    </location>
</feature>
<feature type="transmembrane region" description="Helical" evidence="1">
    <location>
        <begin position="149"/>
        <end position="169"/>
    </location>
</feature>
<evidence type="ECO:0000256" key="1">
    <source>
        <dbReference type="SAM" id="Phobius"/>
    </source>
</evidence>
<keyword evidence="1" id="KW-0812">Transmembrane</keyword>
<feature type="non-terminal residue" evidence="2">
    <location>
        <position position="170"/>
    </location>
</feature>
<keyword evidence="1" id="KW-0472">Membrane</keyword>
<evidence type="ECO:0000313" key="3">
    <source>
        <dbReference type="Proteomes" id="UP000176005"/>
    </source>
</evidence>
<organism evidence="2 3">
    <name type="scientific">Streptomyces nanshensis</name>
    <dbReference type="NCBI Taxonomy" id="518642"/>
    <lineage>
        <taxon>Bacteria</taxon>
        <taxon>Bacillati</taxon>
        <taxon>Actinomycetota</taxon>
        <taxon>Actinomycetes</taxon>
        <taxon>Kitasatosporales</taxon>
        <taxon>Streptomycetaceae</taxon>
        <taxon>Streptomyces</taxon>
    </lineage>
</organism>
<sequence length="170" mass="17859">YLALMTRVLRAALSGERQRRLGPWRLRPLPVRPGLFPLVLGLRLLPRSGGAYELALEKSLSEVSGAARAACALRGWEGMPDEEVCRMLGSAGVEDPLEAAGVEDASGALAEAAGIRLPAGGKEPPPVPSEFDPCSLQARPTDLLRRRQHLRAALAAAAAVVVCGALLGLP</sequence>
<reference evidence="2 3" key="1">
    <citation type="journal article" date="2016" name="Front. Microbiol.">
        <title>Comparative Genomics Analysis of Streptomyces Species Reveals Their Adaptation to the Marine Environment and Their Diversity at the Genomic Level.</title>
        <authorList>
            <person name="Tian X."/>
            <person name="Zhang Z."/>
            <person name="Yang T."/>
            <person name="Chen M."/>
            <person name="Li J."/>
            <person name="Chen F."/>
            <person name="Yang J."/>
            <person name="Li W."/>
            <person name="Zhang B."/>
            <person name="Zhang Z."/>
            <person name="Wu J."/>
            <person name="Zhang C."/>
            <person name="Long L."/>
            <person name="Xiao J."/>
        </authorList>
    </citation>
    <scope>NUCLEOTIDE SEQUENCE [LARGE SCALE GENOMIC DNA]</scope>
    <source>
        <strain evidence="2 3">SCSIO 10429</strain>
    </source>
</reference>
<keyword evidence="3" id="KW-1185">Reference proteome</keyword>
<gene>
    <name evidence="2" type="ORF">AN218_07125</name>
</gene>
<protein>
    <submittedName>
        <fullName evidence="2">Uncharacterized protein</fullName>
    </submittedName>
</protein>
<evidence type="ECO:0000313" key="2">
    <source>
        <dbReference type="EMBL" id="OEV12682.1"/>
    </source>
</evidence>